<dbReference type="InterPro" id="IPR003593">
    <property type="entry name" value="AAA+_ATPase"/>
</dbReference>
<evidence type="ECO:0000313" key="5">
    <source>
        <dbReference type="Proteomes" id="UP000218899"/>
    </source>
</evidence>
<gene>
    <name evidence="4" type="ORF">SVA_1787</name>
</gene>
<reference evidence="4 5" key="1">
    <citation type="submission" date="2015-08" db="EMBL/GenBank/DDBJ databases">
        <title>Complete genome sequence of Sulfurifustis variabilis.</title>
        <authorList>
            <person name="Miura A."/>
            <person name="Kojima H."/>
            <person name="Fukui M."/>
        </authorList>
    </citation>
    <scope>NUCLEOTIDE SEQUENCE [LARGE SCALE GENOMIC DNA]</scope>
    <source>
        <strain evidence="5">skN76</strain>
    </source>
</reference>
<dbReference type="OrthoDB" id="9805029at2"/>
<dbReference type="PROSITE" id="PS50893">
    <property type="entry name" value="ABC_TRANSPORTER_2"/>
    <property type="match status" value="1"/>
</dbReference>
<dbReference type="KEGG" id="sva:SVA_1787"/>
<dbReference type="EMBL" id="AP014936">
    <property type="protein sequence ID" value="BAU48341.1"/>
    <property type="molecule type" value="Genomic_DNA"/>
</dbReference>
<dbReference type="GO" id="GO:0005524">
    <property type="term" value="F:ATP binding"/>
    <property type="evidence" value="ECO:0007669"/>
    <property type="project" value="UniProtKB-KW"/>
</dbReference>
<dbReference type="GO" id="GO:0016887">
    <property type="term" value="F:ATP hydrolysis activity"/>
    <property type="evidence" value="ECO:0007669"/>
    <property type="project" value="InterPro"/>
</dbReference>
<dbReference type="Gene3D" id="3.40.50.300">
    <property type="entry name" value="P-loop containing nucleotide triphosphate hydrolases"/>
    <property type="match status" value="1"/>
</dbReference>
<dbReference type="SUPFAM" id="SSF52540">
    <property type="entry name" value="P-loop containing nucleoside triphosphate hydrolases"/>
    <property type="match status" value="1"/>
</dbReference>
<feature type="domain" description="ABC transporter" evidence="3">
    <location>
        <begin position="7"/>
        <end position="236"/>
    </location>
</feature>
<accession>A0A1B4VBT5</accession>
<name>A0A1B4VBT5_9GAMM</name>
<proteinExistence type="predicted"/>
<dbReference type="SMART" id="SM00382">
    <property type="entry name" value="AAA"/>
    <property type="match status" value="1"/>
</dbReference>
<evidence type="ECO:0000259" key="3">
    <source>
        <dbReference type="PROSITE" id="PS50893"/>
    </source>
</evidence>
<evidence type="ECO:0000256" key="2">
    <source>
        <dbReference type="ARBA" id="ARBA00022840"/>
    </source>
</evidence>
<organism evidence="4 5">
    <name type="scientific">Sulfurifustis variabilis</name>
    <dbReference type="NCBI Taxonomy" id="1675686"/>
    <lineage>
        <taxon>Bacteria</taxon>
        <taxon>Pseudomonadati</taxon>
        <taxon>Pseudomonadota</taxon>
        <taxon>Gammaproteobacteria</taxon>
        <taxon>Acidiferrobacterales</taxon>
        <taxon>Acidiferrobacteraceae</taxon>
        <taxon>Sulfurifustis</taxon>
    </lineage>
</organism>
<sequence length="244" mass="27283">MTELVSIRVSGVDKRLGANQALAGVSLDFVAGRMHGVIGPEGAGKTTLMRTLLGLLAPDAGTIEYRMNGNAVAFDAIRPRIAYMPQQPSLYPDLSIDEHLEFFRALYRISREEYRRRREELLEITRLGPFAQRAAGKLSGGMYKKLGLMCALLRSPEVILLDEPTNGVDPISRREFWELLYDLAERRILILVTTAYMDEAERCSLVHLLESGRVVAEGEPRALLAREGVRTFDELFLRHAGLPA</sequence>
<keyword evidence="5" id="KW-1185">Reference proteome</keyword>
<dbReference type="Pfam" id="PF00005">
    <property type="entry name" value="ABC_tran"/>
    <property type="match status" value="1"/>
</dbReference>
<dbReference type="CDD" id="cd03230">
    <property type="entry name" value="ABC_DR_subfamily_A"/>
    <property type="match status" value="1"/>
</dbReference>
<dbReference type="PANTHER" id="PTHR43038">
    <property type="entry name" value="ATP-BINDING CASSETTE, SUB-FAMILY H, MEMBER 1"/>
    <property type="match status" value="1"/>
</dbReference>
<protein>
    <submittedName>
        <fullName evidence="4">ABC transporter</fullName>
    </submittedName>
</protein>
<dbReference type="Proteomes" id="UP000218899">
    <property type="component" value="Chromosome"/>
</dbReference>
<dbReference type="AlphaFoldDB" id="A0A1B4VBT5"/>
<keyword evidence="1" id="KW-0547">Nucleotide-binding</keyword>
<dbReference type="PANTHER" id="PTHR43038:SF3">
    <property type="entry name" value="ABC TRANSPORTER G FAMILY MEMBER 20 ISOFORM X1"/>
    <property type="match status" value="1"/>
</dbReference>
<dbReference type="InterPro" id="IPR027417">
    <property type="entry name" value="P-loop_NTPase"/>
</dbReference>
<dbReference type="RefSeq" id="WP_096460863.1">
    <property type="nucleotide sequence ID" value="NZ_AP014936.1"/>
</dbReference>
<evidence type="ECO:0000256" key="1">
    <source>
        <dbReference type="ARBA" id="ARBA00022741"/>
    </source>
</evidence>
<dbReference type="InterPro" id="IPR003439">
    <property type="entry name" value="ABC_transporter-like_ATP-bd"/>
</dbReference>
<keyword evidence="2" id="KW-0067">ATP-binding</keyword>
<evidence type="ECO:0000313" key="4">
    <source>
        <dbReference type="EMBL" id="BAU48341.1"/>
    </source>
</evidence>